<dbReference type="PANTHER" id="PTHR43092">
    <property type="entry name" value="L-CYSTEINE DESULFHYDRASE"/>
    <property type="match status" value="1"/>
</dbReference>
<dbReference type="PROSITE" id="PS51318">
    <property type="entry name" value="TAT"/>
    <property type="match status" value="1"/>
</dbReference>
<dbReference type="EMBL" id="QLTA01000027">
    <property type="protein sequence ID" value="RAR79160.1"/>
    <property type="molecule type" value="Genomic_DNA"/>
</dbReference>
<evidence type="ECO:0000259" key="2">
    <source>
        <dbReference type="Pfam" id="PF00266"/>
    </source>
</evidence>
<accession>A0A328YZC3</accession>
<proteinExistence type="predicted"/>
<dbReference type="Proteomes" id="UP000248856">
    <property type="component" value="Unassembled WGS sequence"/>
</dbReference>
<dbReference type="SUPFAM" id="SSF53383">
    <property type="entry name" value="PLP-dependent transferases"/>
    <property type="match status" value="1"/>
</dbReference>
<dbReference type="Pfam" id="PF00266">
    <property type="entry name" value="Aminotran_5"/>
    <property type="match status" value="1"/>
</dbReference>
<dbReference type="OrthoDB" id="9764293at2"/>
<dbReference type="Gene3D" id="3.40.640.10">
    <property type="entry name" value="Type I PLP-dependent aspartate aminotransferase-like (Major domain)"/>
    <property type="match status" value="1"/>
</dbReference>
<evidence type="ECO:0000313" key="4">
    <source>
        <dbReference type="Proteomes" id="UP000248856"/>
    </source>
</evidence>
<keyword evidence="3" id="KW-0456">Lyase</keyword>
<dbReference type="InterPro" id="IPR006311">
    <property type="entry name" value="TAT_signal"/>
</dbReference>
<reference evidence="3 4" key="1">
    <citation type="submission" date="2018-06" db="EMBL/GenBank/DDBJ databases">
        <title>Genomic Encyclopedia of Archaeal and Bacterial Type Strains, Phase II (KMG-II): from individual species to whole genera.</title>
        <authorList>
            <person name="Goeker M."/>
        </authorList>
    </citation>
    <scope>NUCLEOTIDE SEQUENCE [LARGE SCALE GENOMIC DNA]</scope>
    <source>
        <strain evidence="3 4">CFPB 3232</strain>
    </source>
</reference>
<dbReference type="PANTHER" id="PTHR43092:SF6">
    <property type="entry name" value="BLR1280 PROTEIN"/>
    <property type="match status" value="1"/>
</dbReference>
<protein>
    <submittedName>
        <fullName evidence="3">Selenocysteine lyase/cysteine desulfurase</fullName>
    </submittedName>
</protein>
<dbReference type="AlphaFoldDB" id="A0A328YZC3"/>
<keyword evidence="1" id="KW-0663">Pyridoxal phosphate</keyword>
<keyword evidence="4" id="KW-1185">Reference proteome</keyword>
<organism evidence="3 4">
    <name type="scientific">Paracidovorax anthurii</name>
    <dbReference type="NCBI Taxonomy" id="78229"/>
    <lineage>
        <taxon>Bacteria</taxon>
        <taxon>Pseudomonadati</taxon>
        <taxon>Pseudomonadota</taxon>
        <taxon>Betaproteobacteria</taxon>
        <taxon>Burkholderiales</taxon>
        <taxon>Comamonadaceae</taxon>
        <taxon>Paracidovorax</taxon>
    </lineage>
</organism>
<dbReference type="GO" id="GO:0016829">
    <property type="term" value="F:lyase activity"/>
    <property type="evidence" value="ECO:0007669"/>
    <property type="project" value="UniProtKB-KW"/>
</dbReference>
<dbReference type="InterPro" id="IPR015422">
    <property type="entry name" value="PyrdxlP-dep_Trfase_small"/>
</dbReference>
<dbReference type="Gene3D" id="3.90.1150.10">
    <property type="entry name" value="Aspartate Aminotransferase, domain 1"/>
    <property type="match status" value="1"/>
</dbReference>
<dbReference type="InterPro" id="IPR000192">
    <property type="entry name" value="Aminotrans_V_dom"/>
</dbReference>
<sequence>MPSSGAHRRHFLGTAAAAPLLAWGGASGGSASAPQPGWPVLPAPRGPIGADAAYWQAVQGLYDVDRGDLANLENGYWGAMARPVLDEYLHWTARINRENTAYARNRMGPDWRAAREAVAAAAGFDVSEVALTRGATEALQLLIGNYQRLSPGDAVLCADLDYDSMQYAMESLARRRGVQVVRIDLPEPATRQAVIDAYAQALEAHPRLRLLLLTHVSHRTGLVLPVREIAALARQRGVDVILDAAHSWGHIDFEPRDLGIDFIGFNLHKWIGAPIGLGFLYIRKDRLADIDTQLGDRDNPADDIRSRVHTGTVNFAATLTLPAAVRLHRQIGTPAKAARLRHLRDLWVAEARRMPGVQILTPDEPGMSGGITSLRVRGHATAADAGAFAALLRDKYRVLTVVRTGLTRGPCLRVEPALYTRESEVQRLVDALRTETRGA</sequence>
<name>A0A328YZC3_9BURK</name>
<dbReference type="InterPro" id="IPR015421">
    <property type="entry name" value="PyrdxlP-dep_Trfase_major"/>
</dbReference>
<dbReference type="RefSeq" id="WP_111878108.1">
    <property type="nucleotide sequence ID" value="NZ_QLTA01000027.1"/>
</dbReference>
<comment type="caution">
    <text evidence="3">The sequence shown here is derived from an EMBL/GenBank/DDBJ whole genome shotgun (WGS) entry which is preliminary data.</text>
</comment>
<gene>
    <name evidence="3" type="ORF">AX018_102752</name>
</gene>
<feature type="domain" description="Aminotransferase class V" evidence="2">
    <location>
        <begin position="86"/>
        <end position="385"/>
    </location>
</feature>
<evidence type="ECO:0000256" key="1">
    <source>
        <dbReference type="ARBA" id="ARBA00022898"/>
    </source>
</evidence>
<dbReference type="InterPro" id="IPR015424">
    <property type="entry name" value="PyrdxlP-dep_Trfase"/>
</dbReference>
<evidence type="ECO:0000313" key="3">
    <source>
        <dbReference type="EMBL" id="RAR79160.1"/>
    </source>
</evidence>